<feature type="transmembrane region" description="Helical" evidence="6">
    <location>
        <begin position="88"/>
        <end position="112"/>
    </location>
</feature>
<dbReference type="InterPro" id="IPR000109">
    <property type="entry name" value="POT_fam"/>
</dbReference>
<dbReference type="Pfam" id="PF00854">
    <property type="entry name" value="PTR2"/>
    <property type="match status" value="1"/>
</dbReference>
<evidence type="ECO:0000313" key="7">
    <source>
        <dbReference type="EMBL" id="RLM58374.1"/>
    </source>
</evidence>
<comment type="caution">
    <text evidence="7">The sequence shown here is derived from an EMBL/GenBank/DDBJ whole genome shotgun (WGS) entry which is preliminary data.</text>
</comment>
<feature type="transmembrane region" description="Helical" evidence="6">
    <location>
        <begin position="288"/>
        <end position="309"/>
    </location>
</feature>
<dbReference type="OrthoDB" id="8904098at2759"/>
<dbReference type="InterPro" id="IPR036259">
    <property type="entry name" value="MFS_trans_sf"/>
</dbReference>
<accession>A0A3L6PHP0</accession>
<comment type="similarity">
    <text evidence="2">Belongs to the major facilitator superfamily. Proton-dependent oligopeptide transporter (POT/PTR) (TC 2.A.17) family.</text>
</comment>
<feature type="transmembrane region" description="Helical" evidence="6">
    <location>
        <begin position="206"/>
        <end position="232"/>
    </location>
</feature>
<gene>
    <name evidence="7" type="ORF">C2845_PM18G06380</name>
</gene>
<feature type="transmembrane region" description="Helical" evidence="6">
    <location>
        <begin position="484"/>
        <end position="506"/>
    </location>
</feature>
<feature type="transmembrane region" description="Helical" evidence="6">
    <location>
        <begin position="436"/>
        <end position="456"/>
    </location>
</feature>
<evidence type="ECO:0008006" key="9">
    <source>
        <dbReference type="Google" id="ProtNLM"/>
    </source>
</evidence>
<reference evidence="8" key="1">
    <citation type="journal article" date="2019" name="Nat. Commun.">
        <title>The genome of broomcorn millet.</title>
        <authorList>
            <person name="Zou C."/>
            <person name="Miki D."/>
            <person name="Li D."/>
            <person name="Tang Q."/>
            <person name="Xiao L."/>
            <person name="Rajput S."/>
            <person name="Deng P."/>
            <person name="Jia W."/>
            <person name="Huang R."/>
            <person name="Zhang M."/>
            <person name="Sun Y."/>
            <person name="Hu J."/>
            <person name="Fu X."/>
            <person name="Schnable P.S."/>
            <person name="Li F."/>
            <person name="Zhang H."/>
            <person name="Feng B."/>
            <person name="Zhu X."/>
            <person name="Liu R."/>
            <person name="Schnable J.C."/>
            <person name="Zhu J.-K."/>
            <person name="Zhang H."/>
        </authorList>
    </citation>
    <scope>NUCLEOTIDE SEQUENCE [LARGE SCALE GENOMIC DNA]</scope>
</reference>
<dbReference type="Proteomes" id="UP000275267">
    <property type="component" value="Unassembled WGS sequence"/>
</dbReference>
<keyword evidence="5 6" id="KW-0472">Membrane</keyword>
<evidence type="ECO:0000256" key="1">
    <source>
        <dbReference type="ARBA" id="ARBA00004141"/>
    </source>
</evidence>
<dbReference type="SUPFAM" id="SSF103473">
    <property type="entry name" value="MFS general substrate transporter"/>
    <property type="match status" value="1"/>
</dbReference>
<comment type="subcellular location">
    <subcellularLocation>
        <location evidence="1">Membrane</location>
        <topology evidence="1">Multi-pass membrane protein</topology>
    </subcellularLocation>
</comment>
<dbReference type="Gene3D" id="1.20.1250.20">
    <property type="entry name" value="MFS general substrate transporter like domains"/>
    <property type="match status" value="1"/>
</dbReference>
<evidence type="ECO:0000256" key="3">
    <source>
        <dbReference type="ARBA" id="ARBA00022692"/>
    </source>
</evidence>
<feature type="transmembrane region" description="Helical" evidence="6">
    <location>
        <begin position="52"/>
        <end position="76"/>
    </location>
</feature>
<feature type="transmembrane region" description="Helical" evidence="6">
    <location>
        <begin position="365"/>
        <end position="382"/>
    </location>
</feature>
<keyword evidence="3 6" id="KW-0812">Transmembrane</keyword>
<keyword evidence="4 6" id="KW-1133">Transmembrane helix</keyword>
<keyword evidence="8" id="KW-1185">Reference proteome</keyword>
<feature type="transmembrane region" description="Helical" evidence="6">
    <location>
        <begin position="407"/>
        <end position="429"/>
    </location>
</feature>
<dbReference type="PANTHER" id="PTHR11654">
    <property type="entry name" value="OLIGOPEPTIDE TRANSPORTER-RELATED"/>
    <property type="match status" value="1"/>
</dbReference>
<dbReference type="AlphaFoldDB" id="A0A3L6PHP0"/>
<feature type="transmembrane region" description="Helical" evidence="6">
    <location>
        <begin position="180"/>
        <end position="200"/>
    </location>
</feature>
<protein>
    <recommendedName>
        <fullName evidence="9">Protein NRT1/ PTR FAMILY 1.2-like</fullName>
    </recommendedName>
</protein>
<name>A0A3L6PHP0_PANMI</name>
<dbReference type="EMBL" id="PQIB02000017">
    <property type="protein sequence ID" value="RLM58374.1"/>
    <property type="molecule type" value="Genomic_DNA"/>
</dbReference>
<proteinExistence type="inferred from homology"/>
<evidence type="ECO:0000256" key="2">
    <source>
        <dbReference type="ARBA" id="ARBA00005982"/>
    </source>
</evidence>
<dbReference type="GO" id="GO:0016020">
    <property type="term" value="C:membrane"/>
    <property type="evidence" value="ECO:0007669"/>
    <property type="project" value="UniProtKB-SubCell"/>
</dbReference>
<sequence length="539" mass="58359">MDEGAREEQQQAHVLEKKGLRLIPVIIANEVSERIVSASVGANLIIYLTTKYHLGAASSAIIIFVYIAAANFLPVCGAIVSDALLGRFLVVTLTLFSCTIGTILLCLTSVIPRLTPPDCTPPNQGCTSSTPVQLFVLYASLGFMALGASGVRPCCLAFAEDQIAHWDNARKDRALRGLFSWYYVSVGFSQIVAVTVLVYFQDKMGWKVGFMVSAAIIASVTLLNLAVAPFYVKAKPQTGMFLNKACMVRTRVCSSTNNEESDNTSSRCTCTVEQVENLKAALSVMPMWSAMVMTFLLQSSSFGVLQAATMDRHIGTTRFQIPAGSISIFEIMTFTVWSGCYDSYILPLLRRVTGRQRVVTLKQRMGIGLFLTVVSMAVASAVEARRREATARQGALRMSSMWLAPQYVLMGLAGAFGNIAQIEFYYAVLPKSMGSFVLALLFFGGGVASIMGTVILKFVNVVTGGGGVAPWISDDLNLGRYDCYYRLLAVLGAVDLVYFVVCAYVFNETMQNMTLEAGADGEAEETLSFEASSASACPN</sequence>
<dbReference type="GO" id="GO:0022857">
    <property type="term" value="F:transmembrane transporter activity"/>
    <property type="evidence" value="ECO:0007669"/>
    <property type="project" value="InterPro"/>
</dbReference>
<dbReference type="CDD" id="cd17416">
    <property type="entry name" value="MFS_NPF1_2"/>
    <property type="match status" value="1"/>
</dbReference>
<evidence type="ECO:0000256" key="6">
    <source>
        <dbReference type="SAM" id="Phobius"/>
    </source>
</evidence>
<organism evidence="7 8">
    <name type="scientific">Panicum miliaceum</name>
    <name type="common">Proso millet</name>
    <name type="synonym">Broomcorn millet</name>
    <dbReference type="NCBI Taxonomy" id="4540"/>
    <lineage>
        <taxon>Eukaryota</taxon>
        <taxon>Viridiplantae</taxon>
        <taxon>Streptophyta</taxon>
        <taxon>Embryophyta</taxon>
        <taxon>Tracheophyta</taxon>
        <taxon>Spermatophyta</taxon>
        <taxon>Magnoliopsida</taxon>
        <taxon>Liliopsida</taxon>
        <taxon>Poales</taxon>
        <taxon>Poaceae</taxon>
        <taxon>PACMAD clade</taxon>
        <taxon>Panicoideae</taxon>
        <taxon>Panicodae</taxon>
        <taxon>Paniceae</taxon>
        <taxon>Panicinae</taxon>
        <taxon>Panicum</taxon>
        <taxon>Panicum sect. Panicum</taxon>
    </lineage>
</organism>
<evidence type="ECO:0000256" key="5">
    <source>
        <dbReference type="ARBA" id="ARBA00023136"/>
    </source>
</evidence>
<evidence type="ECO:0000256" key="4">
    <source>
        <dbReference type="ARBA" id="ARBA00022989"/>
    </source>
</evidence>
<feature type="transmembrane region" description="Helical" evidence="6">
    <location>
        <begin position="321"/>
        <end position="344"/>
    </location>
</feature>
<evidence type="ECO:0000313" key="8">
    <source>
        <dbReference type="Proteomes" id="UP000275267"/>
    </source>
</evidence>